<keyword evidence="3" id="KW-1185">Reference proteome</keyword>
<keyword evidence="1" id="KW-1133">Transmembrane helix</keyword>
<reference evidence="2 3" key="1">
    <citation type="submission" date="2022-06" db="EMBL/GenBank/DDBJ databases">
        <title>Isolation of gut microbiota from human fecal samples.</title>
        <authorList>
            <person name="Pamer E.G."/>
            <person name="Barat B."/>
            <person name="Waligurski E."/>
            <person name="Medina S."/>
            <person name="Paddock L."/>
            <person name="Mostad J."/>
        </authorList>
    </citation>
    <scope>NUCLEOTIDE SEQUENCE [LARGE SCALE GENOMIC DNA]</scope>
    <source>
        <strain evidence="2 3">SL.3.17</strain>
    </source>
</reference>
<protein>
    <recommendedName>
        <fullName evidence="4">DUF3169 family protein</fullName>
    </recommendedName>
</protein>
<feature type="transmembrane region" description="Helical" evidence="1">
    <location>
        <begin position="12"/>
        <end position="37"/>
    </location>
</feature>
<evidence type="ECO:0000313" key="3">
    <source>
        <dbReference type="Proteomes" id="UP001524502"/>
    </source>
</evidence>
<dbReference type="RefSeq" id="WP_256130660.1">
    <property type="nucleotide sequence ID" value="NZ_JANFXK010000001.1"/>
</dbReference>
<comment type="caution">
    <text evidence="2">The sequence shown here is derived from an EMBL/GenBank/DDBJ whole genome shotgun (WGS) entry which is preliminary data.</text>
</comment>
<feature type="transmembrane region" description="Helical" evidence="1">
    <location>
        <begin position="107"/>
        <end position="126"/>
    </location>
</feature>
<keyword evidence="1" id="KW-0812">Transmembrane</keyword>
<accession>A0ABT1RJW8</accession>
<dbReference type="Proteomes" id="UP001524502">
    <property type="component" value="Unassembled WGS sequence"/>
</dbReference>
<feature type="transmembrane region" description="Helical" evidence="1">
    <location>
        <begin position="215"/>
        <end position="234"/>
    </location>
</feature>
<gene>
    <name evidence="2" type="ORF">NE619_01930</name>
</gene>
<evidence type="ECO:0000313" key="2">
    <source>
        <dbReference type="EMBL" id="MCQ4635476.1"/>
    </source>
</evidence>
<feature type="transmembrane region" description="Helical" evidence="1">
    <location>
        <begin position="57"/>
        <end position="76"/>
    </location>
</feature>
<feature type="transmembrane region" description="Helical" evidence="1">
    <location>
        <begin position="193"/>
        <end position="209"/>
    </location>
</feature>
<proteinExistence type="predicted"/>
<evidence type="ECO:0008006" key="4">
    <source>
        <dbReference type="Google" id="ProtNLM"/>
    </source>
</evidence>
<dbReference type="EMBL" id="JANFXK010000001">
    <property type="protein sequence ID" value="MCQ4635476.1"/>
    <property type="molecule type" value="Genomic_DNA"/>
</dbReference>
<sequence length="245" mass="27878">MKNNRIRKENGGLIFIGIVTLLCVIAILGIFAVLLYFEVSGSLADFQRGELRKSVNLLTWIMIGIDLAACATGWLFRFESEDAGKQEKTSRLNDPEKIEDGLETADYLLELFMMLTFLFIGIRFFLCSARSISAGIWMTVLLLAILAALWFTKKMLAGLSTRPRLNQKGNLRDERVIRERMIAYRSGYRTFKMMNRVLVGAMLLIMVLSRFTTSLATALFLEAGAVWAVMNGLFRLERRRLRKKG</sequence>
<organism evidence="2 3">
    <name type="scientific">Anaerovorax odorimutans</name>
    <dbReference type="NCBI Taxonomy" id="109327"/>
    <lineage>
        <taxon>Bacteria</taxon>
        <taxon>Bacillati</taxon>
        <taxon>Bacillota</taxon>
        <taxon>Clostridia</taxon>
        <taxon>Peptostreptococcales</taxon>
        <taxon>Anaerovoracaceae</taxon>
        <taxon>Anaerovorax</taxon>
    </lineage>
</organism>
<keyword evidence="1" id="KW-0472">Membrane</keyword>
<name>A0ABT1RJW8_9FIRM</name>
<feature type="transmembrane region" description="Helical" evidence="1">
    <location>
        <begin position="132"/>
        <end position="152"/>
    </location>
</feature>
<evidence type="ECO:0000256" key="1">
    <source>
        <dbReference type="SAM" id="Phobius"/>
    </source>
</evidence>